<keyword evidence="1" id="KW-0812">Transmembrane</keyword>
<dbReference type="EMBL" id="HBUF01362733">
    <property type="protein sequence ID" value="CAG6721784.1"/>
    <property type="molecule type" value="Transcribed_RNA"/>
</dbReference>
<dbReference type="AlphaFoldDB" id="A0A8D8VE26"/>
<keyword evidence="1" id="KW-1133">Transmembrane helix</keyword>
<sequence>MVCLLILKYKEKKVPHVKTNPLRDIQKYGLLRFLQRTYDKIDTVVGHYYKHSCFVIGPCSSSHFLPTYRTLSHVIWIVLWFHLIWRYIMTSVVIRRTRNLEVGCLSPTSDIRYLVKSF</sequence>
<keyword evidence="1" id="KW-0472">Membrane</keyword>
<feature type="transmembrane region" description="Helical" evidence="1">
    <location>
        <begin position="70"/>
        <end position="88"/>
    </location>
</feature>
<reference evidence="2" key="1">
    <citation type="submission" date="2021-05" db="EMBL/GenBank/DDBJ databases">
        <authorList>
            <person name="Alioto T."/>
            <person name="Alioto T."/>
            <person name="Gomez Garrido J."/>
        </authorList>
    </citation>
    <scope>NUCLEOTIDE SEQUENCE</scope>
</reference>
<evidence type="ECO:0000313" key="2">
    <source>
        <dbReference type="EMBL" id="CAG6721784.1"/>
    </source>
</evidence>
<accession>A0A8D8VE26</accession>
<protein>
    <submittedName>
        <fullName evidence="2">Uncharacterized protein</fullName>
    </submittedName>
</protein>
<proteinExistence type="predicted"/>
<evidence type="ECO:0000256" key="1">
    <source>
        <dbReference type="SAM" id="Phobius"/>
    </source>
</evidence>
<organism evidence="2">
    <name type="scientific">Cacopsylla melanoneura</name>
    <dbReference type="NCBI Taxonomy" id="428564"/>
    <lineage>
        <taxon>Eukaryota</taxon>
        <taxon>Metazoa</taxon>
        <taxon>Ecdysozoa</taxon>
        <taxon>Arthropoda</taxon>
        <taxon>Hexapoda</taxon>
        <taxon>Insecta</taxon>
        <taxon>Pterygota</taxon>
        <taxon>Neoptera</taxon>
        <taxon>Paraneoptera</taxon>
        <taxon>Hemiptera</taxon>
        <taxon>Sternorrhyncha</taxon>
        <taxon>Psylloidea</taxon>
        <taxon>Psyllidae</taxon>
        <taxon>Psyllinae</taxon>
        <taxon>Cacopsylla</taxon>
    </lineage>
</organism>
<name>A0A8D8VE26_9HEMI</name>